<keyword evidence="2" id="KW-0812">Transmembrane</keyword>
<feature type="compositionally biased region" description="Basic and acidic residues" evidence="1">
    <location>
        <begin position="427"/>
        <end position="452"/>
    </location>
</feature>
<evidence type="ECO:0000256" key="1">
    <source>
        <dbReference type="SAM" id="MobiDB-lite"/>
    </source>
</evidence>
<dbReference type="OrthoDB" id="10430425at2759"/>
<sequence length="471" mass="53488">MATITELEDTIPGKLSFLNYVWAVFGYIIWIFSKPLVIFREFFKAKQVQGPAENNVQPEKLILVRRERNWIDNCCHDNDCCHDLKNTTNSRVTSIGDVLKLLGGQFKQVFTGLYESHQTPLGTRFSHVTVMNPLQSPNRASYKPNLICEGIMAKLARLQDNGDFDAFDKCSSALLGCYGNESPDIRATVLIEQSRSMLYQNRLARAKYLARTSLELATSTACPGMYIARACLVLSACYRAKGKLGKSKMFLDEARQNLKNTAYYDDWCRFYDAYGSYLNGISDTVTLPGESVLENAKECFFKQLQVAELCETRKKQQFYALLKIARTLLDANTIFGQQREVPADDVTKAGEYLDKIEAELWEDVARGTHMQFLLIRVKQYYRQQRYHEAVVLLEESIALTTGQGYERDRGLMVDGLKTLKSMAELQKSEISAKEKPKDTFDSGSEGRSHLESFDSGSDSVRVFDSEFDDSF</sequence>
<proteinExistence type="predicted"/>
<evidence type="ECO:0000313" key="4">
    <source>
        <dbReference type="Proteomes" id="UP001152795"/>
    </source>
</evidence>
<keyword evidence="2" id="KW-0472">Membrane</keyword>
<dbReference type="EMBL" id="CACRXK020003451">
    <property type="protein sequence ID" value="CAB3998834.1"/>
    <property type="molecule type" value="Genomic_DNA"/>
</dbReference>
<comment type="caution">
    <text evidence="3">The sequence shown here is derived from an EMBL/GenBank/DDBJ whole genome shotgun (WGS) entry which is preliminary data.</text>
</comment>
<feature type="transmembrane region" description="Helical" evidence="2">
    <location>
        <begin position="20"/>
        <end position="39"/>
    </location>
</feature>
<evidence type="ECO:0000313" key="3">
    <source>
        <dbReference type="EMBL" id="CAB3998834.1"/>
    </source>
</evidence>
<gene>
    <name evidence="3" type="ORF">PACLA_8A033982</name>
</gene>
<feature type="region of interest" description="Disordered" evidence="1">
    <location>
        <begin position="427"/>
        <end position="459"/>
    </location>
</feature>
<dbReference type="AlphaFoldDB" id="A0A6S7GZQ2"/>
<keyword evidence="2" id="KW-1133">Transmembrane helix</keyword>
<name>A0A6S7GZQ2_PARCT</name>
<keyword evidence="4" id="KW-1185">Reference proteome</keyword>
<organism evidence="3 4">
    <name type="scientific">Paramuricea clavata</name>
    <name type="common">Red gorgonian</name>
    <name type="synonym">Violescent sea-whip</name>
    <dbReference type="NCBI Taxonomy" id="317549"/>
    <lineage>
        <taxon>Eukaryota</taxon>
        <taxon>Metazoa</taxon>
        <taxon>Cnidaria</taxon>
        <taxon>Anthozoa</taxon>
        <taxon>Octocorallia</taxon>
        <taxon>Malacalcyonacea</taxon>
        <taxon>Plexauridae</taxon>
        <taxon>Paramuricea</taxon>
    </lineage>
</organism>
<reference evidence="3" key="1">
    <citation type="submission" date="2020-04" db="EMBL/GenBank/DDBJ databases">
        <authorList>
            <person name="Alioto T."/>
            <person name="Alioto T."/>
            <person name="Gomez Garrido J."/>
        </authorList>
    </citation>
    <scope>NUCLEOTIDE SEQUENCE</scope>
    <source>
        <strain evidence="3">A484AB</strain>
    </source>
</reference>
<accession>A0A6S7GZQ2</accession>
<protein>
    <submittedName>
        <fullName evidence="3">Uncharacterized protein LOC110050929</fullName>
    </submittedName>
</protein>
<evidence type="ECO:0000256" key="2">
    <source>
        <dbReference type="SAM" id="Phobius"/>
    </source>
</evidence>
<dbReference type="InterPro" id="IPR011990">
    <property type="entry name" value="TPR-like_helical_dom_sf"/>
</dbReference>
<dbReference type="Proteomes" id="UP001152795">
    <property type="component" value="Unassembled WGS sequence"/>
</dbReference>
<dbReference type="Gene3D" id="1.25.40.10">
    <property type="entry name" value="Tetratricopeptide repeat domain"/>
    <property type="match status" value="1"/>
</dbReference>